<dbReference type="SUPFAM" id="SSF103247">
    <property type="entry name" value="TT1751-like"/>
    <property type="match status" value="1"/>
</dbReference>
<feature type="chain" id="PRO_5004787345" description="DUF302 domain-containing protein" evidence="1">
    <location>
        <begin position="27"/>
        <end position="190"/>
    </location>
</feature>
<keyword evidence="4" id="KW-1185">Reference proteome</keyword>
<dbReference type="OrthoDB" id="9783833at2"/>
<feature type="signal peptide" evidence="1">
    <location>
        <begin position="1"/>
        <end position="26"/>
    </location>
</feature>
<evidence type="ECO:0000256" key="1">
    <source>
        <dbReference type="SAM" id="SignalP"/>
    </source>
</evidence>
<reference evidence="3 4" key="1">
    <citation type="submission" date="2013-12" db="EMBL/GenBank/DDBJ databases">
        <authorList>
            <consortium name="DOE Joint Genome Institute"/>
            <person name="Kappler U."/>
            <person name="Huntemann M."/>
            <person name="Han J."/>
            <person name="Chen A."/>
            <person name="Kyrpides N."/>
            <person name="Mavromatis K."/>
            <person name="Markowitz V."/>
            <person name="Palaniappan K."/>
            <person name="Ivanova N."/>
            <person name="Schaumberg A."/>
            <person name="Pati A."/>
            <person name="Liolios K."/>
            <person name="Nordberg H.P."/>
            <person name="Cantor M.N."/>
            <person name="Hua S.X."/>
            <person name="Woyke T."/>
        </authorList>
    </citation>
    <scope>NUCLEOTIDE SEQUENCE [LARGE SCALE GENOMIC DNA]</scope>
    <source>
        <strain evidence="4">AL2</strain>
    </source>
</reference>
<protein>
    <recommendedName>
        <fullName evidence="2">DUF302 domain-containing protein</fullName>
    </recommendedName>
</protein>
<dbReference type="HOGENOM" id="CLU_108952_0_0_6"/>
<name>W0DYE5_9GAMM</name>
<dbReference type="Pfam" id="PF03625">
    <property type="entry name" value="DUF302"/>
    <property type="match status" value="1"/>
</dbReference>
<dbReference type="RefSeq" id="WP_006460887.1">
    <property type="nucleotide sequence ID" value="NZ_CP007030.1"/>
</dbReference>
<dbReference type="EMBL" id="CP007030">
    <property type="protein sequence ID" value="AHF01876.1"/>
    <property type="molecule type" value="Genomic_DNA"/>
</dbReference>
<accession>W0DYE5</accession>
<dbReference type="InterPro" id="IPR035923">
    <property type="entry name" value="TT1751-like_sf"/>
</dbReference>
<dbReference type="PROSITE" id="PS51257">
    <property type="entry name" value="PROKAR_LIPOPROTEIN"/>
    <property type="match status" value="1"/>
</dbReference>
<dbReference type="InterPro" id="IPR005180">
    <property type="entry name" value="DUF302"/>
</dbReference>
<evidence type="ECO:0000313" key="3">
    <source>
        <dbReference type="EMBL" id="AHF01876.1"/>
    </source>
</evidence>
<dbReference type="STRING" id="717772.THIAE_09010"/>
<gene>
    <name evidence="3" type="ORF">THIAE_09010</name>
</gene>
<evidence type="ECO:0000313" key="4">
    <source>
        <dbReference type="Proteomes" id="UP000005380"/>
    </source>
</evidence>
<organism evidence="3 4">
    <name type="scientific">Thiomicrospira aerophila AL3</name>
    <dbReference type="NCBI Taxonomy" id="717772"/>
    <lineage>
        <taxon>Bacteria</taxon>
        <taxon>Pseudomonadati</taxon>
        <taxon>Pseudomonadota</taxon>
        <taxon>Gammaproteobacteria</taxon>
        <taxon>Thiotrichales</taxon>
        <taxon>Piscirickettsiaceae</taxon>
        <taxon>Thiomicrospira</taxon>
    </lineage>
</organism>
<dbReference type="Proteomes" id="UP000005380">
    <property type="component" value="Chromosome"/>
</dbReference>
<dbReference type="eggNOG" id="COG3439">
    <property type="taxonomic scope" value="Bacteria"/>
</dbReference>
<evidence type="ECO:0000259" key="2">
    <source>
        <dbReference type="Pfam" id="PF03625"/>
    </source>
</evidence>
<dbReference type="CDD" id="cd14797">
    <property type="entry name" value="DUF302"/>
    <property type="match status" value="1"/>
</dbReference>
<dbReference type="AlphaFoldDB" id="W0DYE5"/>
<dbReference type="Gene3D" id="3.30.310.70">
    <property type="entry name" value="TT1751-like domain"/>
    <property type="match status" value="1"/>
</dbReference>
<sequence length="190" mass="21028">MNMTVLKVGFLAGLIALLSGCGTMKAANNLEEGAWGTFNEIWDRWVESEGDIGYAVVWHREAAEGVELQDILDALDNVAMNTPGLMDVGQLPLSRELNGRGIESDIIHVVSYCNPETARKMIDFSPAMGAFLPCRITIVEHDGGLHLYTMNMDMMIKMGKKMPPELKELTMAVREAMWQMMEKGATGDVF</sequence>
<keyword evidence="1" id="KW-0732">Signal</keyword>
<feature type="domain" description="DUF302" evidence="2">
    <location>
        <begin position="95"/>
        <end position="151"/>
    </location>
</feature>
<dbReference type="KEGG" id="tao:THIAE_09010"/>
<proteinExistence type="predicted"/>
<dbReference type="InParanoid" id="W0DYE5"/>
<dbReference type="PANTHER" id="PTHR38342">
    <property type="entry name" value="SLR5037 PROTEIN"/>
    <property type="match status" value="1"/>
</dbReference>
<dbReference type="PANTHER" id="PTHR38342:SF1">
    <property type="entry name" value="SLR5037 PROTEIN"/>
    <property type="match status" value="1"/>
</dbReference>